<evidence type="ECO:0000256" key="4">
    <source>
        <dbReference type="ARBA" id="ARBA00022989"/>
    </source>
</evidence>
<dbReference type="InterPro" id="IPR037272">
    <property type="entry name" value="SNS_sf"/>
</dbReference>
<feature type="non-terminal residue" evidence="8">
    <location>
        <position position="1"/>
    </location>
</feature>
<accession>A0AAV2HBX2</accession>
<evidence type="ECO:0000256" key="3">
    <source>
        <dbReference type="ARBA" id="ARBA00022692"/>
    </source>
</evidence>
<dbReference type="PROSITE" id="PS50267">
    <property type="entry name" value="NA_NEUROTRAN_SYMP_3"/>
    <property type="match status" value="1"/>
</dbReference>
<dbReference type="GO" id="GO:0005886">
    <property type="term" value="C:plasma membrane"/>
    <property type="evidence" value="ECO:0007669"/>
    <property type="project" value="TreeGrafter"/>
</dbReference>
<evidence type="ECO:0000256" key="5">
    <source>
        <dbReference type="ARBA" id="ARBA00023136"/>
    </source>
</evidence>
<dbReference type="InterPro" id="IPR000175">
    <property type="entry name" value="Na/ntran_symport"/>
</dbReference>
<gene>
    <name evidence="8" type="ORF">GSLYS_00005489001</name>
</gene>
<dbReference type="PANTHER" id="PTHR11616:SF240">
    <property type="entry name" value="BLOATED TUBULES, ISOFORM B-RELATED"/>
    <property type="match status" value="1"/>
</dbReference>
<dbReference type="SUPFAM" id="SSF161070">
    <property type="entry name" value="SNF-like"/>
    <property type="match status" value="1"/>
</dbReference>
<feature type="transmembrane region" description="Helical" evidence="7">
    <location>
        <begin position="261"/>
        <end position="284"/>
    </location>
</feature>
<evidence type="ECO:0000256" key="7">
    <source>
        <dbReference type="SAM" id="Phobius"/>
    </source>
</evidence>
<keyword evidence="3 7" id="KW-0812">Transmembrane</keyword>
<keyword evidence="9" id="KW-1185">Reference proteome</keyword>
<comment type="caution">
    <text evidence="8">The sequence shown here is derived from an EMBL/GenBank/DDBJ whole genome shotgun (WGS) entry which is preliminary data.</text>
</comment>
<proteinExistence type="predicted"/>
<feature type="transmembrane region" description="Helical" evidence="7">
    <location>
        <begin position="217"/>
        <end position="241"/>
    </location>
</feature>
<evidence type="ECO:0000256" key="1">
    <source>
        <dbReference type="ARBA" id="ARBA00004141"/>
    </source>
</evidence>
<dbReference type="AlphaFoldDB" id="A0AAV2HBX2"/>
<dbReference type="PRINTS" id="PR00176">
    <property type="entry name" value="NANEUSMPORT"/>
</dbReference>
<feature type="binding site" evidence="6">
    <location>
        <position position="12"/>
    </location>
    <ligand>
        <name>Na(+)</name>
        <dbReference type="ChEBI" id="CHEBI:29101"/>
        <label>1</label>
    </ligand>
</feature>
<evidence type="ECO:0000256" key="2">
    <source>
        <dbReference type="ARBA" id="ARBA00022448"/>
    </source>
</evidence>
<evidence type="ECO:0000313" key="8">
    <source>
        <dbReference type="EMBL" id="CAL1531394.1"/>
    </source>
</evidence>
<keyword evidence="6" id="KW-0915">Sodium</keyword>
<dbReference type="Pfam" id="PF00209">
    <property type="entry name" value="SNF"/>
    <property type="match status" value="1"/>
</dbReference>
<organism evidence="8 9">
    <name type="scientific">Lymnaea stagnalis</name>
    <name type="common">Great pond snail</name>
    <name type="synonym">Helix stagnalis</name>
    <dbReference type="NCBI Taxonomy" id="6523"/>
    <lineage>
        <taxon>Eukaryota</taxon>
        <taxon>Metazoa</taxon>
        <taxon>Spiralia</taxon>
        <taxon>Lophotrochozoa</taxon>
        <taxon>Mollusca</taxon>
        <taxon>Gastropoda</taxon>
        <taxon>Heterobranchia</taxon>
        <taxon>Euthyneura</taxon>
        <taxon>Panpulmonata</taxon>
        <taxon>Hygrophila</taxon>
        <taxon>Lymnaeoidea</taxon>
        <taxon>Lymnaeidae</taxon>
        <taxon>Lymnaea</taxon>
    </lineage>
</organism>
<dbReference type="Proteomes" id="UP001497497">
    <property type="component" value="Unassembled WGS sequence"/>
</dbReference>
<dbReference type="EMBL" id="CAXITT010000087">
    <property type="protein sequence ID" value="CAL1531394.1"/>
    <property type="molecule type" value="Genomic_DNA"/>
</dbReference>
<keyword evidence="5 7" id="KW-0472">Membrane</keyword>
<feature type="transmembrane region" description="Helical" evidence="7">
    <location>
        <begin position="139"/>
        <end position="157"/>
    </location>
</feature>
<protein>
    <submittedName>
        <fullName evidence="8">Uncharacterized protein</fullName>
    </submittedName>
</protein>
<dbReference type="GO" id="GO:0046872">
    <property type="term" value="F:metal ion binding"/>
    <property type="evidence" value="ECO:0007669"/>
    <property type="project" value="UniProtKB-KW"/>
</dbReference>
<comment type="subcellular location">
    <subcellularLocation>
        <location evidence="1">Membrane</location>
        <topology evidence="1">Multi-pass membrane protein</topology>
    </subcellularLocation>
</comment>
<reference evidence="8 9" key="1">
    <citation type="submission" date="2024-04" db="EMBL/GenBank/DDBJ databases">
        <authorList>
            <consortium name="Genoscope - CEA"/>
            <person name="William W."/>
        </authorList>
    </citation>
    <scope>NUCLEOTIDE SEQUENCE [LARGE SCALE GENOMIC DNA]</scope>
</reference>
<keyword evidence="4 7" id="KW-1133">Transmembrane helix</keyword>
<feature type="transmembrane region" description="Helical" evidence="7">
    <location>
        <begin position="97"/>
        <end position="119"/>
    </location>
</feature>
<feature type="transmembrane region" description="Helical" evidence="7">
    <location>
        <begin position="41"/>
        <end position="61"/>
    </location>
</feature>
<name>A0AAV2HBX2_LYMST</name>
<feature type="non-terminal residue" evidence="8">
    <location>
        <position position="400"/>
    </location>
</feature>
<sequence length="400" mass="43737">PWLDAFDLVLSSLACGTGVLVTLSGHCTFHGNTFRNAMSMTVLSLLMTIVSGCLLLSLLGVESKLLGVRMDTLPRLTDVDLGFVMFPAVTSNLPAPAIWSCIFFLAIVLFSLVQAAVMVHHIQQGLVDIVYLQEVKLRWRVAILGTITVIMMSFNVLTTTENGLYVLRLLQFSVPRLSAPLLGVAECLTVGWGYGARRFAGRITEMTGRNKSFVWKWLWRWGCPVVLSIVSIASILTTNLLQDLPPVDMDQKWIHAVGWSLSPIILFPGLVMATVSFCGVHGTFKQRLKQLRSTPSSWGPGHPEHEPQADLPDYVICHPDPFRPANALAMLTANLYLPNIVNFVNMQPAAGDADMGPDYLSDMATLTSSDDDDSLDSPISKDSCLGRCHATVPCLSHVIG</sequence>
<dbReference type="GO" id="GO:0035725">
    <property type="term" value="P:sodium ion transmembrane transport"/>
    <property type="evidence" value="ECO:0007669"/>
    <property type="project" value="TreeGrafter"/>
</dbReference>
<keyword evidence="2" id="KW-0813">Transport</keyword>
<feature type="transmembrane region" description="Helical" evidence="7">
    <location>
        <begin position="177"/>
        <end position="196"/>
    </location>
</feature>
<keyword evidence="6" id="KW-0479">Metal-binding</keyword>
<dbReference type="PANTHER" id="PTHR11616">
    <property type="entry name" value="SODIUM/CHLORIDE DEPENDENT TRANSPORTER"/>
    <property type="match status" value="1"/>
</dbReference>
<feature type="transmembrane region" description="Helical" evidence="7">
    <location>
        <begin position="6"/>
        <end position="29"/>
    </location>
</feature>
<evidence type="ECO:0000256" key="6">
    <source>
        <dbReference type="PIRSR" id="PIRSR600175-1"/>
    </source>
</evidence>
<evidence type="ECO:0000313" key="9">
    <source>
        <dbReference type="Proteomes" id="UP001497497"/>
    </source>
</evidence>